<sequence>MPEQYPYRRYPVQMLSKADEIGQVAHISCGLCNLRRNYLAGDLLKLLGNVSIFDVERHMRCTQCGRKDYMTVKFDLPPPGDRVKMKFRRLVEIKMVRKFIWQDD</sequence>
<protein>
    <submittedName>
        <fullName evidence="1">Uncharacterized protein</fullName>
    </submittedName>
</protein>
<gene>
    <name evidence="1" type="ORF">ICI42_15830</name>
</gene>
<name>A0A8J6U0W7_9HYPH</name>
<evidence type="ECO:0000313" key="1">
    <source>
        <dbReference type="EMBL" id="MBD0416126.1"/>
    </source>
</evidence>
<dbReference type="Proteomes" id="UP000643405">
    <property type="component" value="Unassembled WGS sequence"/>
</dbReference>
<keyword evidence="2" id="KW-1185">Reference proteome</keyword>
<proteinExistence type="predicted"/>
<evidence type="ECO:0000313" key="2">
    <source>
        <dbReference type="Proteomes" id="UP000643405"/>
    </source>
</evidence>
<dbReference type="AlphaFoldDB" id="A0A8J6U0W7"/>
<organism evidence="1 2">
    <name type="scientific">Oryzicola mucosus</name>
    <dbReference type="NCBI Taxonomy" id="2767425"/>
    <lineage>
        <taxon>Bacteria</taxon>
        <taxon>Pseudomonadati</taxon>
        <taxon>Pseudomonadota</taxon>
        <taxon>Alphaproteobacteria</taxon>
        <taxon>Hyphomicrobiales</taxon>
        <taxon>Phyllobacteriaceae</taxon>
        <taxon>Oryzicola</taxon>
    </lineage>
</organism>
<comment type="caution">
    <text evidence="1">The sequence shown here is derived from an EMBL/GenBank/DDBJ whole genome shotgun (WGS) entry which is preliminary data.</text>
</comment>
<dbReference type="EMBL" id="JACVVX010000005">
    <property type="protein sequence ID" value="MBD0416126.1"/>
    <property type="molecule type" value="Genomic_DNA"/>
</dbReference>
<reference evidence="1" key="1">
    <citation type="submission" date="2020-09" db="EMBL/GenBank/DDBJ databases">
        <title>Genome seq and assembly of Tianweitania sp.</title>
        <authorList>
            <person name="Chhetri G."/>
        </authorList>
    </citation>
    <scope>NUCLEOTIDE SEQUENCE</scope>
    <source>
        <strain evidence="1">Rool2</strain>
    </source>
</reference>
<dbReference type="RefSeq" id="WP_188165577.1">
    <property type="nucleotide sequence ID" value="NZ_JACVVX010000005.1"/>
</dbReference>
<accession>A0A8J6U0W7</accession>